<evidence type="ECO:0000256" key="9">
    <source>
        <dbReference type="HAMAP-Rule" id="MF_00161"/>
    </source>
</evidence>
<dbReference type="PANTHER" id="PTHR33695:SF1">
    <property type="entry name" value="LIPOPROTEIN SIGNAL PEPTIDASE"/>
    <property type="match status" value="1"/>
</dbReference>
<accession>A0A4R3Z5B4</accession>
<dbReference type="EC" id="3.4.23.36" evidence="9"/>
<evidence type="ECO:0000256" key="6">
    <source>
        <dbReference type="ARBA" id="ARBA00022801"/>
    </source>
</evidence>
<keyword evidence="5 9" id="KW-0064">Aspartyl protease</keyword>
<evidence type="ECO:0000256" key="4">
    <source>
        <dbReference type="ARBA" id="ARBA00022692"/>
    </source>
</evidence>
<evidence type="ECO:0000256" key="7">
    <source>
        <dbReference type="ARBA" id="ARBA00022989"/>
    </source>
</evidence>
<reference evidence="11 12" key="1">
    <citation type="submission" date="2019-03" db="EMBL/GenBank/DDBJ databases">
        <title>Genomic Encyclopedia of Type Strains, Phase IV (KMG-IV): sequencing the most valuable type-strain genomes for metagenomic binning, comparative biology and taxonomic classification.</title>
        <authorList>
            <person name="Goeker M."/>
        </authorList>
    </citation>
    <scope>NUCLEOTIDE SEQUENCE [LARGE SCALE GENOMIC DNA]</scope>
    <source>
        <strain evidence="11 12">DSM 19580</strain>
    </source>
</reference>
<dbReference type="HAMAP" id="MF_00161">
    <property type="entry name" value="LspA"/>
    <property type="match status" value="1"/>
</dbReference>
<comment type="caution">
    <text evidence="11">The sequence shown here is derived from an EMBL/GenBank/DDBJ whole genome shotgun (WGS) entry which is preliminary data.</text>
</comment>
<keyword evidence="8 9" id="KW-0472">Membrane</keyword>
<keyword evidence="7 9" id="KW-1133">Transmembrane helix</keyword>
<evidence type="ECO:0000256" key="3">
    <source>
        <dbReference type="ARBA" id="ARBA00022670"/>
    </source>
</evidence>
<keyword evidence="2 9" id="KW-1003">Cell membrane</keyword>
<dbReference type="GO" id="GO:0004190">
    <property type="term" value="F:aspartic-type endopeptidase activity"/>
    <property type="evidence" value="ECO:0007669"/>
    <property type="project" value="UniProtKB-UniRule"/>
</dbReference>
<name>A0A4R3Z5B4_9GAMM</name>
<evidence type="ECO:0000256" key="10">
    <source>
        <dbReference type="RuleBase" id="RU004181"/>
    </source>
</evidence>
<evidence type="ECO:0000313" key="12">
    <source>
        <dbReference type="Proteomes" id="UP000295719"/>
    </source>
</evidence>
<dbReference type="NCBIfam" id="TIGR00077">
    <property type="entry name" value="lspA"/>
    <property type="match status" value="1"/>
</dbReference>
<comment type="function">
    <text evidence="9">This protein specifically catalyzes the removal of signal peptides from prolipoproteins.</text>
</comment>
<evidence type="ECO:0000313" key="11">
    <source>
        <dbReference type="EMBL" id="TCV99108.1"/>
    </source>
</evidence>
<sequence length="160" mass="17941">MSTGLRWLWLALLVLVVDLGSKQWVMNTFMLHESVSVMPFFNFFYAHNYGAAFSFLADKGGWQRWFFSAIALVICVALLVMMYRSTAQQKMTNCAYSLIIGGAVGNLSDRLIHGVVIDFIDFYVGNWHWPTFNVADCAICIGAILVVLEGFVRPADKAAK</sequence>
<feature type="transmembrane region" description="Helical" evidence="9">
    <location>
        <begin position="95"/>
        <end position="112"/>
    </location>
</feature>
<protein>
    <recommendedName>
        <fullName evidence="9">Lipoprotein signal peptidase</fullName>
        <ecNumber evidence="9">3.4.23.36</ecNumber>
    </recommendedName>
    <alternativeName>
        <fullName evidence="9">Prolipoprotein signal peptidase</fullName>
    </alternativeName>
    <alternativeName>
        <fullName evidence="9">Signal peptidase II</fullName>
        <shortName evidence="9">SPase II</shortName>
    </alternativeName>
</protein>
<dbReference type="UniPathway" id="UPA00665"/>
<dbReference type="AlphaFoldDB" id="A0A4R3Z5B4"/>
<keyword evidence="6 9" id="KW-0378">Hydrolase</keyword>
<dbReference type="GO" id="GO:0006508">
    <property type="term" value="P:proteolysis"/>
    <property type="evidence" value="ECO:0007669"/>
    <property type="project" value="UniProtKB-KW"/>
</dbReference>
<feature type="transmembrane region" description="Helical" evidence="9">
    <location>
        <begin position="65"/>
        <end position="83"/>
    </location>
</feature>
<gene>
    <name evidence="9" type="primary">lspA</name>
    <name evidence="11" type="ORF">EDC52_102447</name>
</gene>
<dbReference type="PANTHER" id="PTHR33695">
    <property type="entry name" value="LIPOPROTEIN SIGNAL PEPTIDASE"/>
    <property type="match status" value="1"/>
</dbReference>
<proteinExistence type="inferred from homology"/>
<comment type="subcellular location">
    <subcellularLocation>
        <location evidence="9">Cell membrane</location>
        <topology evidence="9">Multi-pass membrane protein</topology>
    </subcellularLocation>
</comment>
<organism evidence="11 12">
    <name type="scientific">Biostraticola tofi</name>
    <dbReference type="NCBI Taxonomy" id="466109"/>
    <lineage>
        <taxon>Bacteria</taxon>
        <taxon>Pseudomonadati</taxon>
        <taxon>Pseudomonadota</taxon>
        <taxon>Gammaproteobacteria</taxon>
        <taxon>Enterobacterales</taxon>
        <taxon>Bruguierivoracaceae</taxon>
        <taxon>Biostraticola</taxon>
    </lineage>
</organism>
<comment type="pathway">
    <text evidence="9">Protein modification; lipoprotein biosynthesis (signal peptide cleavage).</text>
</comment>
<dbReference type="InterPro" id="IPR001872">
    <property type="entry name" value="Peptidase_A8"/>
</dbReference>
<keyword evidence="4 9" id="KW-0812">Transmembrane</keyword>
<comment type="catalytic activity">
    <reaction evidence="9">
        <text>Release of signal peptides from bacterial membrane prolipoproteins. Hydrolyzes -Xaa-Yaa-Zaa-|-(S,diacylglyceryl)Cys-, in which Xaa is hydrophobic (preferably Leu), and Yaa (Ala or Ser) and Zaa (Gly or Ala) have small, neutral side chains.</text>
        <dbReference type="EC" id="3.4.23.36"/>
    </reaction>
</comment>
<feature type="active site" evidence="9">
    <location>
        <position position="118"/>
    </location>
</feature>
<feature type="transmembrane region" description="Helical" evidence="9">
    <location>
        <begin position="132"/>
        <end position="152"/>
    </location>
</feature>
<keyword evidence="3 9" id="KW-0645">Protease</keyword>
<dbReference type="GO" id="GO:0005886">
    <property type="term" value="C:plasma membrane"/>
    <property type="evidence" value="ECO:0007669"/>
    <property type="project" value="UniProtKB-SubCell"/>
</dbReference>
<dbReference type="PRINTS" id="PR00781">
    <property type="entry name" value="LIPOSIGPTASE"/>
</dbReference>
<dbReference type="EMBL" id="SMCR01000002">
    <property type="protein sequence ID" value="TCV99108.1"/>
    <property type="molecule type" value="Genomic_DNA"/>
</dbReference>
<keyword evidence="12" id="KW-1185">Reference proteome</keyword>
<feature type="active site" evidence="9">
    <location>
        <position position="136"/>
    </location>
</feature>
<evidence type="ECO:0000256" key="1">
    <source>
        <dbReference type="ARBA" id="ARBA00006139"/>
    </source>
</evidence>
<evidence type="ECO:0000256" key="8">
    <source>
        <dbReference type="ARBA" id="ARBA00023136"/>
    </source>
</evidence>
<dbReference type="Proteomes" id="UP000295719">
    <property type="component" value="Unassembled WGS sequence"/>
</dbReference>
<comment type="similarity">
    <text evidence="1 9 10">Belongs to the peptidase A8 family.</text>
</comment>
<evidence type="ECO:0000256" key="2">
    <source>
        <dbReference type="ARBA" id="ARBA00022475"/>
    </source>
</evidence>
<dbReference type="Pfam" id="PF01252">
    <property type="entry name" value="Peptidase_A8"/>
    <property type="match status" value="1"/>
</dbReference>
<evidence type="ECO:0000256" key="5">
    <source>
        <dbReference type="ARBA" id="ARBA00022750"/>
    </source>
</evidence>
<comment type="caution">
    <text evidence="9">Lacks conserved residue(s) required for the propagation of feature annotation.</text>
</comment>